<gene>
    <name evidence="2" type="ORF">DHW61_17795</name>
</gene>
<feature type="transmembrane region" description="Helical" evidence="1">
    <location>
        <begin position="79"/>
        <end position="103"/>
    </location>
</feature>
<keyword evidence="1" id="KW-0812">Transmembrane</keyword>
<dbReference type="Pfam" id="PF19639">
    <property type="entry name" value="DUF6142"/>
    <property type="match status" value="1"/>
</dbReference>
<protein>
    <submittedName>
        <fullName evidence="2">Uncharacterized protein</fullName>
    </submittedName>
</protein>
<dbReference type="AlphaFoldDB" id="A0A3D2XAX5"/>
<keyword evidence="1" id="KW-0472">Membrane</keyword>
<proteinExistence type="predicted"/>
<feature type="transmembrane region" description="Helical" evidence="1">
    <location>
        <begin position="49"/>
        <end position="67"/>
    </location>
</feature>
<dbReference type="EMBL" id="DPVV01000579">
    <property type="protein sequence ID" value="HCL04231.1"/>
    <property type="molecule type" value="Genomic_DNA"/>
</dbReference>
<evidence type="ECO:0000313" key="2">
    <source>
        <dbReference type="EMBL" id="HCL04231.1"/>
    </source>
</evidence>
<name>A0A3D2XAX5_9FIRM</name>
<dbReference type="Proteomes" id="UP000262969">
    <property type="component" value="Unassembled WGS sequence"/>
</dbReference>
<evidence type="ECO:0000256" key="1">
    <source>
        <dbReference type="SAM" id="Phobius"/>
    </source>
</evidence>
<comment type="caution">
    <text evidence="2">The sequence shown here is derived from an EMBL/GenBank/DDBJ whole genome shotgun (WGS) entry which is preliminary data.</text>
</comment>
<sequence>MILKKAKYKFKGRVHSKNGIVSFLLGIAAIISFFTISIISGLNKGQGDIVLGAIGLTTFLVSVYGFLAGYKSFQEKDIYLVAPILGIGINGIMLISLFCLYILGIVL</sequence>
<evidence type="ECO:0000313" key="3">
    <source>
        <dbReference type="Proteomes" id="UP000262969"/>
    </source>
</evidence>
<organism evidence="2 3">
    <name type="scientific">Lachnoclostridium phytofermentans</name>
    <dbReference type="NCBI Taxonomy" id="66219"/>
    <lineage>
        <taxon>Bacteria</taxon>
        <taxon>Bacillati</taxon>
        <taxon>Bacillota</taxon>
        <taxon>Clostridia</taxon>
        <taxon>Lachnospirales</taxon>
        <taxon>Lachnospiraceae</taxon>
    </lineage>
</organism>
<reference evidence="2 3" key="1">
    <citation type="journal article" date="2018" name="Nat. Biotechnol.">
        <title>A standardized bacterial taxonomy based on genome phylogeny substantially revises the tree of life.</title>
        <authorList>
            <person name="Parks D.H."/>
            <person name="Chuvochina M."/>
            <person name="Waite D.W."/>
            <person name="Rinke C."/>
            <person name="Skarshewski A."/>
            <person name="Chaumeil P.A."/>
            <person name="Hugenholtz P."/>
        </authorList>
    </citation>
    <scope>NUCLEOTIDE SEQUENCE [LARGE SCALE GENOMIC DNA]</scope>
    <source>
        <strain evidence="2">UBA11728</strain>
    </source>
</reference>
<keyword evidence="1" id="KW-1133">Transmembrane helix</keyword>
<dbReference type="InterPro" id="IPR046140">
    <property type="entry name" value="DUF6142"/>
</dbReference>
<feature type="transmembrane region" description="Helical" evidence="1">
    <location>
        <begin position="20"/>
        <end position="43"/>
    </location>
</feature>
<accession>A0A3D2XAX5</accession>